<dbReference type="GO" id="GO:0071972">
    <property type="term" value="F:peptidoglycan L,D-transpeptidase activity"/>
    <property type="evidence" value="ECO:0007669"/>
    <property type="project" value="TreeGrafter"/>
</dbReference>
<dbReference type="Gene3D" id="3.40.710.10">
    <property type="entry name" value="DD-peptidase/beta-lactamase superfamily"/>
    <property type="match status" value="1"/>
</dbReference>
<gene>
    <name evidence="3" type="ORF">AS25_10660</name>
</gene>
<dbReference type="SUPFAM" id="SSF56601">
    <property type="entry name" value="beta-lactamase/transpeptidase-like"/>
    <property type="match status" value="1"/>
</dbReference>
<dbReference type="GO" id="GO:0071555">
    <property type="term" value="P:cell wall organization"/>
    <property type="evidence" value="ECO:0007669"/>
    <property type="project" value="TreeGrafter"/>
</dbReference>
<dbReference type="InterPro" id="IPR054120">
    <property type="entry name" value="PBPA_dimer"/>
</dbReference>
<dbReference type="GO" id="GO:0016740">
    <property type="term" value="F:transferase activity"/>
    <property type="evidence" value="ECO:0007669"/>
    <property type="project" value="UniProtKB-KW"/>
</dbReference>
<dbReference type="Gene3D" id="3.90.1310.10">
    <property type="entry name" value="Penicillin-binding protein 2a (Domain 2)"/>
    <property type="match status" value="1"/>
</dbReference>
<organism evidence="3 4">
    <name type="scientific">Kocuria marina</name>
    <dbReference type="NCBI Taxonomy" id="223184"/>
    <lineage>
        <taxon>Bacteria</taxon>
        <taxon>Bacillati</taxon>
        <taxon>Actinomycetota</taxon>
        <taxon>Actinomycetes</taxon>
        <taxon>Micrococcales</taxon>
        <taxon>Micrococcaceae</taxon>
        <taxon>Kocuria</taxon>
    </lineage>
</organism>
<dbReference type="InterPro" id="IPR012338">
    <property type="entry name" value="Beta-lactam/transpept-like"/>
</dbReference>
<dbReference type="GO" id="GO:0005886">
    <property type="term" value="C:plasma membrane"/>
    <property type="evidence" value="ECO:0007669"/>
    <property type="project" value="TreeGrafter"/>
</dbReference>
<dbReference type="Pfam" id="PF21922">
    <property type="entry name" value="PBP_dimer_2"/>
    <property type="match status" value="1"/>
</dbReference>
<dbReference type="eggNOG" id="COG0768">
    <property type="taxonomic scope" value="Bacteria"/>
</dbReference>
<dbReference type="STRING" id="223184.AS25_10660"/>
<evidence type="ECO:0000259" key="1">
    <source>
        <dbReference type="Pfam" id="PF00905"/>
    </source>
</evidence>
<evidence type="ECO:0000313" key="4">
    <source>
        <dbReference type="Proteomes" id="UP000030664"/>
    </source>
</evidence>
<evidence type="ECO:0000313" key="3">
    <source>
        <dbReference type="EMBL" id="KHE73872.1"/>
    </source>
</evidence>
<dbReference type="Pfam" id="PF00905">
    <property type="entry name" value="Transpeptidase"/>
    <property type="match status" value="1"/>
</dbReference>
<dbReference type="PANTHER" id="PTHR30627">
    <property type="entry name" value="PEPTIDOGLYCAN D,D-TRANSPEPTIDASE"/>
    <property type="match status" value="1"/>
</dbReference>
<dbReference type="RefSeq" id="WP_035964970.1">
    <property type="nucleotide sequence ID" value="NZ_JROM01000045.1"/>
</dbReference>
<dbReference type="EMBL" id="JROM01000045">
    <property type="protein sequence ID" value="KHE73872.1"/>
    <property type="molecule type" value="Genomic_DNA"/>
</dbReference>
<accession>A0A0B0DCL2</accession>
<keyword evidence="3" id="KW-0808">Transferase</keyword>
<protein>
    <submittedName>
        <fullName evidence="3">Peptidoglycan glycosyltransferase</fullName>
    </submittedName>
</protein>
<dbReference type="InterPro" id="IPR050515">
    <property type="entry name" value="Beta-lactam/transpept"/>
</dbReference>
<dbReference type="GO" id="GO:0008658">
    <property type="term" value="F:penicillin binding"/>
    <property type="evidence" value="ECO:0007669"/>
    <property type="project" value="InterPro"/>
</dbReference>
<dbReference type="InterPro" id="IPR001460">
    <property type="entry name" value="PCN-bd_Tpept"/>
</dbReference>
<sequence length="480" mass="51404">MNKAIRRMWLMAVAIMVVLLLTLTYVQFFAANALQANPWNNRTLYEQFGRDRGSILVGGKEIARSAPADGDFAHQRVYSDSPLYANLTGYFSLVYGATGLESAMGDQLSGASDDQFYDRVVSLFSGDQPKGASVELTLDPELQRIAYNALEGHNGSIVAVDPKTGEIKAMVSRKSYDANALSSHDTNQVVAAAQSLNADPDKPLVNRAISGDLYSPGSTFKIIDTVAALESGKYTTDTTLPNPNELPLPDTTVSLPNYRQGGCAARSQVDLRFALEQSCNTPFAHIAMDLGQDKIRQTAQNFGYGQNLDIPLQVTPSVFPEDMNQAQLALSSIGQYDVRTTPLQVAMASAAIANDGVMMRPSLIKTVRSSDLSVIDQFQAEQLRRSTDAETARTVKDLMTSVVSNGIASGAAVPGVQVAGKTGTAEIGRDGLNDSWFTGFAPANDPQLAVAVVVEDVDVTTGSSLTSPSARQLFEAVLNK</sequence>
<proteinExistence type="predicted"/>
<reference evidence="3 4" key="1">
    <citation type="submission" date="2014-09" db="EMBL/GenBank/DDBJ databases">
        <title>High-quality draft genome sequence of Kocuria marina SO9-6, an actinobacterium isolated from a copper mine.</title>
        <authorList>
            <person name="Castro D.B."/>
            <person name="Pereira L.B."/>
            <person name="Silva M.V."/>
            <person name="Silva B.P."/>
            <person name="Zanardi B.R."/>
            <person name="Carlos C."/>
            <person name="Belgini D.R."/>
            <person name="Limache E.G."/>
            <person name="Lacerda G.V."/>
            <person name="Nery M.B."/>
            <person name="Gomes M.B."/>
            <person name="Souza S."/>
            <person name="Silva T.M."/>
            <person name="Rodrigues V.D."/>
            <person name="Paulino L.C."/>
            <person name="Vicentini R."/>
            <person name="Ferraz L.F."/>
            <person name="Ottoboni L.M."/>
        </authorList>
    </citation>
    <scope>NUCLEOTIDE SEQUENCE [LARGE SCALE GENOMIC DNA]</scope>
    <source>
        <strain evidence="3 4">SO9-6</strain>
    </source>
</reference>
<name>A0A0B0DCL2_9MICC</name>
<feature type="domain" description="Penicillin-binding protein transpeptidase" evidence="1">
    <location>
        <begin position="155"/>
        <end position="474"/>
    </location>
</feature>
<dbReference type="PANTHER" id="PTHR30627:SF24">
    <property type="entry name" value="PENICILLIN-BINDING PROTEIN 4B"/>
    <property type="match status" value="1"/>
</dbReference>
<feature type="domain" description="Penicillin binding protein A dimerisation" evidence="2">
    <location>
        <begin position="52"/>
        <end position="134"/>
    </location>
</feature>
<dbReference type="AlphaFoldDB" id="A0A0B0DCL2"/>
<dbReference type="Proteomes" id="UP000030664">
    <property type="component" value="Unassembled WGS sequence"/>
</dbReference>
<evidence type="ECO:0000259" key="2">
    <source>
        <dbReference type="Pfam" id="PF21922"/>
    </source>
</evidence>
<comment type="caution">
    <text evidence="3">The sequence shown here is derived from an EMBL/GenBank/DDBJ whole genome shotgun (WGS) entry which is preliminary data.</text>
</comment>